<dbReference type="AlphaFoldDB" id="A0A1M5DYW8"/>
<dbReference type="EMBL" id="FQUS01000012">
    <property type="protein sequence ID" value="SHF72159.1"/>
    <property type="molecule type" value="Genomic_DNA"/>
</dbReference>
<gene>
    <name evidence="6" type="ORF">SAMN05443144_11275</name>
</gene>
<dbReference type="RefSeq" id="WP_073064524.1">
    <property type="nucleotide sequence ID" value="NZ_FQUS01000012.1"/>
</dbReference>
<evidence type="ECO:0000256" key="4">
    <source>
        <dbReference type="ARBA" id="ARBA00023136"/>
    </source>
</evidence>
<keyword evidence="7" id="KW-1185">Reference proteome</keyword>
<dbReference type="PANTHER" id="PTHR11040">
    <property type="entry name" value="ZINC/IRON TRANSPORTER"/>
    <property type="match status" value="1"/>
</dbReference>
<evidence type="ECO:0000256" key="5">
    <source>
        <dbReference type="SAM" id="Phobius"/>
    </source>
</evidence>
<organism evidence="6 7">
    <name type="scientific">Fodinibius roseus</name>
    <dbReference type="NCBI Taxonomy" id="1194090"/>
    <lineage>
        <taxon>Bacteria</taxon>
        <taxon>Pseudomonadati</taxon>
        <taxon>Balneolota</taxon>
        <taxon>Balneolia</taxon>
        <taxon>Balneolales</taxon>
        <taxon>Balneolaceae</taxon>
        <taxon>Fodinibius</taxon>
    </lineage>
</organism>
<dbReference type="PANTHER" id="PTHR11040:SF70">
    <property type="entry name" value="OS05G0316100 PROTEIN"/>
    <property type="match status" value="1"/>
</dbReference>
<sequence length="250" mass="27265">MTELLQHPAFDVFLYAMITAVATGLGALPFFFFRELTRTWLGISNAIASGLMLAASFGLIYEGLNYDLWFTFYGIILGLLFIVGSQKLLDKYDDQFSIKHIRKADSTKMLLIVGIMTVHSFTEGVSVGVSFSGSLDLGLFITTAIAVHNIPEGLAISLVLIPRGTSPLKAAWWSIFSSLPQPLMAVPAFLFVEIFRQYLPMGLGFAGGAMIWMVFAELIPDSMEDISASTVATTITISVALMIVFQVLIG</sequence>
<dbReference type="OrthoDB" id="9787346at2"/>
<feature type="transmembrane region" description="Helical" evidence="5">
    <location>
        <begin position="172"/>
        <end position="192"/>
    </location>
</feature>
<evidence type="ECO:0000256" key="3">
    <source>
        <dbReference type="ARBA" id="ARBA00022989"/>
    </source>
</evidence>
<reference evidence="6 7" key="1">
    <citation type="submission" date="2016-11" db="EMBL/GenBank/DDBJ databases">
        <authorList>
            <person name="Jaros S."/>
            <person name="Januszkiewicz K."/>
            <person name="Wedrychowicz H."/>
        </authorList>
    </citation>
    <scope>NUCLEOTIDE SEQUENCE [LARGE SCALE GENOMIC DNA]</scope>
    <source>
        <strain evidence="6 7">DSM 21986</strain>
    </source>
</reference>
<feature type="transmembrane region" description="Helical" evidence="5">
    <location>
        <begin position="40"/>
        <end position="62"/>
    </location>
</feature>
<feature type="transmembrane region" description="Helical" evidence="5">
    <location>
        <begin position="231"/>
        <end position="249"/>
    </location>
</feature>
<feature type="transmembrane region" description="Helical" evidence="5">
    <location>
        <begin position="110"/>
        <end position="131"/>
    </location>
</feature>
<dbReference type="InterPro" id="IPR003689">
    <property type="entry name" value="ZIP"/>
</dbReference>
<dbReference type="GO" id="GO:0016020">
    <property type="term" value="C:membrane"/>
    <property type="evidence" value="ECO:0007669"/>
    <property type="project" value="UniProtKB-SubCell"/>
</dbReference>
<dbReference type="STRING" id="1194090.SAMN05443144_11275"/>
<keyword evidence="2 5" id="KW-0812">Transmembrane</keyword>
<evidence type="ECO:0000313" key="6">
    <source>
        <dbReference type="EMBL" id="SHF72159.1"/>
    </source>
</evidence>
<evidence type="ECO:0000256" key="2">
    <source>
        <dbReference type="ARBA" id="ARBA00022692"/>
    </source>
</evidence>
<evidence type="ECO:0000313" key="7">
    <source>
        <dbReference type="Proteomes" id="UP000184041"/>
    </source>
</evidence>
<proteinExistence type="predicted"/>
<name>A0A1M5DYW8_9BACT</name>
<dbReference type="GO" id="GO:0005385">
    <property type="term" value="F:zinc ion transmembrane transporter activity"/>
    <property type="evidence" value="ECO:0007669"/>
    <property type="project" value="TreeGrafter"/>
</dbReference>
<dbReference type="Proteomes" id="UP000184041">
    <property type="component" value="Unassembled WGS sequence"/>
</dbReference>
<accession>A0A1M5DYW8</accession>
<feature type="transmembrane region" description="Helical" evidence="5">
    <location>
        <begin position="68"/>
        <end position="89"/>
    </location>
</feature>
<comment type="subcellular location">
    <subcellularLocation>
        <location evidence="1">Membrane</location>
        <topology evidence="1">Multi-pass membrane protein</topology>
    </subcellularLocation>
</comment>
<feature type="transmembrane region" description="Helical" evidence="5">
    <location>
        <begin position="12"/>
        <end position="33"/>
    </location>
</feature>
<keyword evidence="4 5" id="KW-0472">Membrane</keyword>
<dbReference type="Pfam" id="PF02535">
    <property type="entry name" value="Zip"/>
    <property type="match status" value="1"/>
</dbReference>
<protein>
    <submittedName>
        <fullName evidence="6">Zinc transporter ZupT</fullName>
    </submittedName>
</protein>
<feature type="transmembrane region" description="Helical" evidence="5">
    <location>
        <begin position="198"/>
        <end position="219"/>
    </location>
</feature>
<evidence type="ECO:0000256" key="1">
    <source>
        <dbReference type="ARBA" id="ARBA00004141"/>
    </source>
</evidence>
<keyword evidence="3 5" id="KW-1133">Transmembrane helix</keyword>